<dbReference type="OrthoDB" id="9791139at2"/>
<protein>
    <recommendedName>
        <fullName evidence="4">Glucosamine-6-phosphate deaminase</fullName>
        <ecNumber evidence="4">3.5.99.6</ecNumber>
    </recommendedName>
    <alternativeName>
        <fullName evidence="4">GlcN6P deaminase</fullName>
        <shortName evidence="4">GNPDA</shortName>
    </alternativeName>
    <alternativeName>
        <fullName evidence="4">Glucosamine-6-phosphate isomerase</fullName>
    </alternativeName>
</protein>
<dbReference type="InterPro" id="IPR018321">
    <property type="entry name" value="Glucosamine6P_isomerase_CS"/>
</dbReference>
<dbReference type="GO" id="GO:0005737">
    <property type="term" value="C:cytoplasm"/>
    <property type="evidence" value="ECO:0007669"/>
    <property type="project" value="TreeGrafter"/>
</dbReference>
<keyword evidence="2 4" id="KW-0378">Hydrolase</keyword>
<dbReference type="PROSITE" id="PS01161">
    <property type="entry name" value="GLC_GALNAC_ISOMERASE"/>
    <property type="match status" value="1"/>
</dbReference>
<feature type="site" description="Part of the allosteric site" evidence="4">
    <location>
        <position position="155"/>
    </location>
</feature>
<dbReference type="SUPFAM" id="SSF100950">
    <property type="entry name" value="NagB/RpiA/CoA transferase-like"/>
    <property type="match status" value="1"/>
</dbReference>
<feature type="active site" description="For ring-opening step" evidence="4">
    <location>
        <position position="136"/>
    </location>
</feature>
<accession>S5XV29</accession>
<comment type="activity regulation">
    <text evidence="4">Allosterically activated by N-acetylglucosamine 6-phosphate (GlcNAc6P).</text>
</comment>
<proteinExistence type="inferred from homology"/>
<keyword evidence="4" id="KW-0021">Allosteric enzyme</keyword>
<feature type="active site" description="Proton acceptor; for enolization step" evidence="4">
    <location>
        <position position="67"/>
    </location>
</feature>
<evidence type="ECO:0000259" key="5">
    <source>
        <dbReference type="Pfam" id="PF01182"/>
    </source>
</evidence>
<feature type="domain" description="Glucosamine/galactosamine-6-phosphate isomerase" evidence="5">
    <location>
        <begin position="8"/>
        <end position="225"/>
    </location>
</feature>
<dbReference type="PANTHER" id="PTHR11280">
    <property type="entry name" value="GLUCOSAMINE-6-PHOSPHATE ISOMERASE"/>
    <property type="match status" value="1"/>
</dbReference>
<dbReference type="CDD" id="cd01399">
    <property type="entry name" value="GlcN6P_deaminase"/>
    <property type="match status" value="1"/>
</dbReference>
<dbReference type="STRING" id="1367847.JCM7686_0074"/>
<dbReference type="HAMAP" id="MF_01241">
    <property type="entry name" value="GlcN6P_deamin"/>
    <property type="match status" value="1"/>
</dbReference>
<dbReference type="KEGG" id="pami:JCM7686_0074"/>
<evidence type="ECO:0000256" key="4">
    <source>
        <dbReference type="HAMAP-Rule" id="MF_01241"/>
    </source>
</evidence>
<organism evidence="6 7">
    <name type="scientific">Paracoccus aminophilus JCM 7686</name>
    <dbReference type="NCBI Taxonomy" id="1367847"/>
    <lineage>
        <taxon>Bacteria</taxon>
        <taxon>Pseudomonadati</taxon>
        <taxon>Pseudomonadota</taxon>
        <taxon>Alphaproteobacteria</taxon>
        <taxon>Rhodobacterales</taxon>
        <taxon>Paracoccaceae</taxon>
        <taxon>Paracoccus</taxon>
    </lineage>
</organism>
<dbReference type="RefSeq" id="WP_020948825.1">
    <property type="nucleotide sequence ID" value="NC_022041.1"/>
</dbReference>
<gene>
    <name evidence="4" type="primary">nagB</name>
    <name evidence="6" type="ORF">JCM7686_0074</name>
</gene>
<dbReference type="HOGENOM" id="CLU_049611_1_1_5"/>
<dbReference type="GO" id="GO:0004342">
    <property type="term" value="F:glucosamine-6-phosphate deaminase activity"/>
    <property type="evidence" value="ECO:0007669"/>
    <property type="project" value="UniProtKB-UniRule"/>
</dbReference>
<dbReference type="AlphaFoldDB" id="S5XV29"/>
<dbReference type="GO" id="GO:0005975">
    <property type="term" value="P:carbohydrate metabolic process"/>
    <property type="evidence" value="ECO:0007669"/>
    <property type="project" value="InterPro"/>
</dbReference>
<dbReference type="PANTHER" id="PTHR11280:SF5">
    <property type="entry name" value="GLUCOSAMINE-6-PHOSPHATE ISOMERASE"/>
    <property type="match status" value="1"/>
</dbReference>
<comment type="caution">
    <text evidence="4">Lacks conserved residue(s) required for the propagation of feature annotation.</text>
</comment>
<dbReference type="GO" id="GO:0019262">
    <property type="term" value="P:N-acetylneuraminate catabolic process"/>
    <property type="evidence" value="ECO:0007669"/>
    <property type="project" value="UniProtKB-UniRule"/>
</dbReference>
<comment type="catalytic activity">
    <reaction evidence="1 4">
        <text>alpha-D-glucosamine 6-phosphate + H2O = beta-D-fructose 6-phosphate + NH4(+)</text>
        <dbReference type="Rhea" id="RHEA:12172"/>
        <dbReference type="ChEBI" id="CHEBI:15377"/>
        <dbReference type="ChEBI" id="CHEBI:28938"/>
        <dbReference type="ChEBI" id="CHEBI:57634"/>
        <dbReference type="ChEBI" id="CHEBI:75989"/>
        <dbReference type="EC" id="3.5.99.6"/>
    </reaction>
</comment>
<feature type="active site" description="Proton acceptor; for ring-opening step" evidence="4">
    <location>
        <position position="138"/>
    </location>
</feature>
<dbReference type="PATRIC" id="fig|1367847.3.peg.9"/>
<evidence type="ECO:0000313" key="7">
    <source>
        <dbReference type="Proteomes" id="UP000015480"/>
    </source>
</evidence>
<evidence type="ECO:0000256" key="2">
    <source>
        <dbReference type="ARBA" id="ARBA00022801"/>
    </source>
</evidence>
<feature type="site" description="Part of the allosteric site" evidence="4">
    <location>
        <position position="146"/>
    </location>
</feature>
<dbReference type="GO" id="GO:0006043">
    <property type="term" value="P:glucosamine catabolic process"/>
    <property type="evidence" value="ECO:0007669"/>
    <property type="project" value="TreeGrafter"/>
</dbReference>
<dbReference type="EMBL" id="CP006650">
    <property type="protein sequence ID" value="AGT07185.1"/>
    <property type="molecule type" value="Genomic_DNA"/>
</dbReference>
<dbReference type="InterPro" id="IPR006148">
    <property type="entry name" value="Glc/Gal-6P_isomerase"/>
</dbReference>
<sequence>MKILILDTAEAAQERAAEMISEAIRERSRTVLGLATGGTMLPVYERLVACHRAGKLSFSGVTTFNLDEYVGLAPSHPQSYRSYMNRVLFSQVDIDLQRTHLPRGDARDPEAEAARYEATIAQCGGLDLQLLGIGHNGHIGFNEPTSSLKSRTRIKTLTRETREANSRYFRADEHIPSLAITMGVGTILDARGCLLLAVGAGKAAPVAAMVEGPLAAVCPASALQLHPKATVILDRAAAQDLKLKDYYLHVHPDGSARDELQ</sequence>
<keyword evidence="3 4" id="KW-0119">Carbohydrate metabolism</keyword>
<dbReference type="Pfam" id="PF01182">
    <property type="entry name" value="Glucosamine_iso"/>
    <property type="match status" value="1"/>
</dbReference>
<reference evidence="6 7" key="1">
    <citation type="journal article" date="2014" name="BMC Genomics">
        <title>Architecture and functions of a multipartite genome of the methylotrophic bacterium Paracoccus aminophilus JCM 7686, containing primary and secondary chromids.</title>
        <authorList>
            <person name="Dziewit L."/>
            <person name="Czarnecki J."/>
            <person name="Wibberg D."/>
            <person name="Radlinska M."/>
            <person name="Mrozek P."/>
            <person name="Szymczak M."/>
            <person name="Schluter A."/>
            <person name="Puhler A."/>
            <person name="Bartosik D."/>
        </authorList>
    </citation>
    <scope>NUCLEOTIDE SEQUENCE [LARGE SCALE GENOMIC DNA]</scope>
    <source>
        <strain evidence="6">JCM 7686</strain>
    </source>
</reference>
<comment type="pathway">
    <text evidence="4">Amino-sugar metabolism; N-acetylneuraminate degradation; D-fructose 6-phosphate from N-acetylneuraminate: step 5/5.</text>
</comment>
<dbReference type="Proteomes" id="UP000015480">
    <property type="component" value="Chromosome"/>
</dbReference>
<evidence type="ECO:0000256" key="3">
    <source>
        <dbReference type="ARBA" id="ARBA00023277"/>
    </source>
</evidence>
<dbReference type="UniPathway" id="UPA00629">
    <property type="reaction ID" value="UER00684"/>
</dbReference>
<dbReference type="Gene3D" id="3.40.50.1360">
    <property type="match status" value="1"/>
</dbReference>
<dbReference type="InterPro" id="IPR004547">
    <property type="entry name" value="Glucosamine6P_isomerase"/>
</dbReference>
<dbReference type="eggNOG" id="COG0363">
    <property type="taxonomic scope" value="Bacteria"/>
</dbReference>
<keyword evidence="6" id="KW-0413">Isomerase</keyword>
<comment type="function">
    <text evidence="4">Catalyzes the reversible isomerization-deamination of glucosamine 6-phosphate (GlcN6P) to form fructose 6-phosphate (Fru6P) and ammonium ion.</text>
</comment>
<feature type="active site" description="For ring-opening step" evidence="4">
    <location>
        <position position="143"/>
    </location>
</feature>
<dbReference type="InterPro" id="IPR037171">
    <property type="entry name" value="NagB/RpiA_transferase-like"/>
</dbReference>
<dbReference type="NCBIfam" id="TIGR00502">
    <property type="entry name" value="nagB"/>
    <property type="match status" value="1"/>
</dbReference>
<keyword evidence="7" id="KW-1185">Reference proteome</keyword>
<name>S5XV29_PARAH</name>
<comment type="similarity">
    <text evidence="4">Belongs to the glucosamine/galactosamine-6-phosphate isomerase family. NagB subfamily.</text>
</comment>
<feature type="site" description="Part of the allosteric site" evidence="4">
    <location>
        <position position="153"/>
    </location>
</feature>
<dbReference type="GO" id="GO:0042802">
    <property type="term" value="F:identical protein binding"/>
    <property type="evidence" value="ECO:0007669"/>
    <property type="project" value="TreeGrafter"/>
</dbReference>
<dbReference type="FunFam" id="3.40.50.1360:FF:000003">
    <property type="entry name" value="Glucosamine-6-phosphate deaminase"/>
    <property type="match status" value="1"/>
</dbReference>
<evidence type="ECO:0000256" key="1">
    <source>
        <dbReference type="ARBA" id="ARBA00000644"/>
    </source>
</evidence>
<evidence type="ECO:0000313" key="6">
    <source>
        <dbReference type="EMBL" id="AGT07185.1"/>
    </source>
</evidence>
<dbReference type="EC" id="3.5.99.6" evidence="4"/>
<feature type="site" description="Part of the allosteric site" evidence="4">
    <location>
        <position position="156"/>
    </location>
</feature>
<dbReference type="GO" id="GO:0006046">
    <property type="term" value="P:N-acetylglucosamine catabolic process"/>
    <property type="evidence" value="ECO:0007669"/>
    <property type="project" value="UniProtKB-UniRule"/>
</dbReference>
<dbReference type="GO" id="GO:0016853">
    <property type="term" value="F:isomerase activity"/>
    <property type="evidence" value="ECO:0007669"/>
    <property type="project" value="UniProtKB-KW"/>
</dbReference>